<feature type="compositionally biased region" description="Basic and acidic residues" evidence="1">
    <location>
        <begin position="653"/>
        <end position="673"/>
    </location>
</feature>
<accession>A0ABY8CJ03</accession>
<dbReference type="EMBL" id="CP119067">
    <property type="protein sequence ID" value="WEL38879.1"/>
    <property type="molecule type" value="Genomic_DNA"/>
</dbReference>
<name>A0ABY8CJ03_ENCHE</name>
<gene>
    <name evidence="2" type="ORF">PFJ87_06g01470</name>
</gene>
<sequence length="679" mass="78901">MVIKISTGDDESISFDAENPPLGLKFDELLKALEAGDVPALVQYKIAHGYRRHPKLAMKILEQLSRVDDKDYNTLLLLLACRLQAGMDGIDVVQRMEFYESPMLDILKGFVSLKKKSYDSALFLFGKARFALGIQICNYYLGNIGEAKKFDSKVLRGYCLLKEARDNEELGEVERLFRDANKKDLLFGLGLGDEYEDEGNIDVKMRLVGELVDREEFPRAHEMMETMPNNAEILYLRGKIEHKKRDFEAAKKYYMESLGCDRNFIKSEYNLQRIVQDKMGNGSYRCSEFSDFKAYLDLKNKSTDMNLEGCSEDFRNAVLAVLGENTKRVDTLVRRYMRLIGNPWIENFVVMNNIGYSLCRYLRPFEEYEERQEGNDRFLIGSIGIDREDNKCLVDGEMIEDRVKEAEKYLRRALDECPDEYKEVIRYNLGYVTEDRGLLAELSLEESRRLLSVEGEEVSSIPNELELLGFYHMRRKEFKLAKKIFQKLDTLYSSIGLGNIYIRSFCKDGDSSALGKAMKAFAKGMRSYYCGNGIGICLALKGRLEEAINIFNNVTIDWVGGYVNLGNTLILCKRYREAMDVFSKISSMRYSRQMLEKLCRIVNEVDGYRLCVDAGIPGAKEKLFELLVEQSRFEEAEKLRVVDQRLMKMYDEKKEEEKKRKEELRRKAEEMREYRKRRR</sequence>
<dbReference type="Proteomes" id="UP001217963">
    <property type="component" value="Chromosome VI"/>
</dbReference>
<dbReference type="InterPro" id="IPR019734">
    <property type="entry name" value="TPR_rpt"/>
</dbReference>
<dbReference type="InterPro" id="IPR011990">
    <property type="entry name" value="TPR-like_helical_dom_sf"/>
</dbReference>
<dbReference type="SMART" id="SM00028">
    <property type="entry name" value="TPR"/>
    <property type="match status" value="3"/>
</dbReference>
<keyword evidence="3" id="KW-1185">Reference proteome</keyword>
<reference evidence="2 3" key="1">
    <citation type="submission" date="2023-02" db="EMBL/GenBank/DDBJ databases">
        <title>Encephalitozoon hellem ATCC 50451 complete genome.</title>
        <authorList>
            <person name="Mascarenhas dos Santos A.C."/>
            <person name="Julian A.T."/>
            <person name="Pombert J.-F."/>
        </authorList>
    </citation>
    <scope>NUCLEOTIDE SEQUENCE [LARGE SCALE GENOMIC DNA]</scope>
    <source>
        <strain evidence="2 3">ATCC 50451</strain>
    </source>
</reference>
<evidence type="ECO:0000313" key="3">
    <source>
        <dbReference type="Proteomes" id="UP001217963"/>
    </source>
</evidence>
<protein>
    <submittedName>
        <fullName evidence="2">RNA polymerase-associated protein CTR9</fullName>
    </submittedName>
</protein>
<dbReference type="Gene3D" id="1.25.40.10">
    <property type="entry name" value="Tetratricopeptide repeat domain"/>
    <property type="match status" value="2"/>
</dbReference>
<proteinExistence type="predicted"/>
<evidence type="ECO:0000256" key="1">
    <source>
        <dbReference type="SAM" id="MobiDB-lite"/>
    </source>
</evidence>
<organism evidence="2 3">
    <name type="scientific">Encephalitozoon hellem</name>
    <name type="common">Microsporidian parasite</name>
    <dbReference type="NCBI Taxonomy" id="27973"/>
    <lineage>
        <taxon>Eukaryota</taxon>
        <taxon>Fungi</taxon>
        <taxon>Fungi incertae sedis</taxon>
        <taxon>Microsporidia</taxon>
        <taxon>Unikaryonidae</taxon>
        <taxon>Encephalitozoon</taxon>
    </lineage>
</organism>
<dbReference type="SUPFAM" id="SSF48452">
    <property type="entry name" value="TPR-like"/>
    <property type="match status" value="1"/>
</dbReference>
<evidence type="ECO:0000313" key="2">
    <source>
        <dbReference type="EMBL" id="WEL38879.1"/>
    </source>
</evidence>
<dbReference type="Pfam" id="PF13181">
    <property type="entry name" value="TPR_8"/>
    <property type="match status" value="1"/>
</dbReference>
<feature type="region of interest" description="Disordered" evidence="1">
    <location>
        <begin position="653"/>
        <end position="679"/>
    </location>
</feature>